<protein>
    <submittedName>
        <fullName evidence="1">Uncharacterized protein</fullName>
    </submittedName>
</protein>
<comment type="caution">
    <text evidence="1">The sequence shown here is derived from an EMBL/GenBank/DDBJ whole genome shotgun (WGS) entry which is preliminary data.</text>
</comment>
<dbReference type="AlphaFoldDB" id="A0A255DY91"/>
<organism evidence="1 2">
    <name type="scientific">Parenemella sanctibonifatiensis</name>
    <dbReference type="NCBI Taxonomy" id="2016505"/>
    <lineage>
        <taxon>Bacteria</taxon>
        <taxon>Bacillati</taxon>
        <taxon>Actinomycetota</taxon>
        <taxon>Actinomycetes</taxon>
        <taxon>Propionibacteriales</taxon>
        <taxon>Propionibacteriaceae</taxon>
        <taxon>Parenemella</taxon>
    </lineage>
</organism>
<dbReference type="RefSeq" id="WP_036341003.1">
    <property type="nucleotide sequence ID" value="NZ_NMVI01000029.1"/>
</dbReference>
<accession>A0A255DY91</accession>
<evidence type="ECO:0000313" key="1">
    <source>
        <dbReference type="EMBL" id="OYN84060.1"/>
    </source>
</evidence>
<dbReference type="EMBL" id="NMVI01000029">
    <property type="protein sequence ID" value="OYN84060.1"/>
    <property type="molecule type" value="Genomic_DNA"/>
</dbReference>
<evidence type="ECO:0000313" key="2">
    <source>
        <dbReference type="Proteomes" id="UP000216533"/>
    </source>
</evidence>
<gene>
    <name evidence="1" type="ORF">CGZ92_13455</name>
</gene>
<dbReference type="Proteomes" id="UP000216533">
    <property type="component" value="Unassembled WGS sequence"/>
</dbReference>
<reference evidence="1 2" key="1">
    <citation type="submission" date="2017-07" db="EMBL/GenBank/DDBJ databases">
        <title>Draft whole genome sequences of clinical Proprionibacteriaceae strains.</title>
        <authorList>
            <person name="Bernier A.-M."/>
            <person name="Bernard K."/>
            <person name="Domingo M.-C."/>
        </authorList>
    </citation>
    <scope>NUCLEOTIDE SEQUENCE [LARGE SCALE GENOMIC DNA]</scope>
    <source>
        <strain evidence="1 2">NML 160184</strain>
    </source>
</reference>
<name>A0A255DY91_9ACTN</name>
<proteinExistence type="predicted"/>
<sequence>MRKPLAHAAAPAPVSMPLIRLAVHDDGTMSATVDGEPLAPPVAEGAWRRGSFARIVDQVTAERMIPARVEVTEADGSTFTDIITATARKNTPAPAPPEPEPADAPRLLEVTGDGFVPGEDIAVCHIIRHTDAAPTGTARALIDLACDHVDPGDEVVLVGRVSGTFVVRSLS</sequence>